<dbReference type="EMBL" id="JAHRIO010041589">
    <property type="protein sequence ID" value="MEQ2172206.1"/>
    <property type="molecule type" value="Genomic_DNA"/>
</dbReference>
<evidence type="ECO:0000313" key="2">
    <source>
        <dbReference type="Proteomes" id="UP001476798"/>
    </source>
</evidence>
<evidence type="ECO:0000313" key="1">
    <source>
        <dbReference type="EMBL" id="MEQ2172206.1"/>
    </source>
</evidence>
<sequence>MLLIAPPNRIPEPFQFIYIFVSKLELTFLLFWVSSGALLSSGIDPLPSAFKLCLTIETETLVAGAPTSYWRSFDVSQGILTTCLLSRLTTVDSFIYVPSGGAPTIPFTLKF</sequence>
<gene>
    <name evidence="1" type="ORF">GOODEAATRI_018695</name>
</gene>
<proteinExistence type="predicted"/>
<organism evidence="1 2">
    <name type="scientific">Goodea atripinnis</name>
    <dbReference type="NCBI Taxonomy" id="208336"/>
    <lineage>
        <taxon>Eukaryota</taxon>
        <taxon>Metazoa</taxon>
        <taxon>Chordata</taxon>
        <taxon>Craniata</taxon>
        <taxon>Vertebrata</taxon>
        <taxon>Euteleostomi</taxon>
        <taxon>Actinopterygii</taxon>
        <taxon>Neopterygii</taxon>
        <taxon>Teleostei</taxon>
        <taxon>Neoteleostei</taxon>
        <taxon>Acanthomorphata</taxon>
        <taxon>Ovalentaria</taxon>
        <taxon>Atherinomorphae</taxon>
        <taxon>Cyprinodontiformes</taxon>
        <taxon>Goodeidae</taxon>
        <taxon>Goodea</taxon>
    </lineage>
</organism>
<reference evidence="1 2" key="1">
    <citation type="submission" date="2021-06" db="EMBL/GenBank/DDBJ databases">
        <authorList>
            <person name="Palmer J.M."/>
        </authorList>
    </citation>
    <scope>NUCLEOTIDE SEQUENCE [LARGE SCALE GENOMIC DNA]</scope>
    <source>
        <strain evidence="1 2">GA_2019</strain>
        <tissue evidence="1">Muscle</tissue>
    </source>
</reference>
<accession>A0ABV0NLC4</accession>
<protein>
    <submittedName>
        <fullName evidence="1">Uncharacterized protein</fullName>
    </submittedName>
</protein>
<keyword evidence="2" id="KW-1185">Reference proteome</keyword>
<name>A0ABV0NLC4_9TELE</name>
<dbReference type="Proteomes" id="UP001476798">
    <property type="component" value="Unassembled WGS sequence"/>
</dbReference>
<comment type="caution">
    <text evidence="1">The sequence shown here is derived from an EMBL/GenBank/DDBJ whole genome shotgun (WGS) entry which is preliminary data.</text>
</comment>